<keyword evidence="1" id="KW-0472">Membrane</keyword>
<gene>
    <name evidence="2" type="ORF">DVS81_11240</name>
</gene>
<dbReference type="Proteomes" id="UP000253831">
    <property type="component" value="Unassembled WGS sequence"/>
</dbReference>
<evidence type="ECO:0000313" key="3">
    <source>
        <dbReference type="Proteomes" id="UP000253831"/>
    </source>
</evidence>
<keyword evidence="1" id="KW-1133">Transmembrane helix</keyword>
<comment type="caution">
    <text evidence="2">The sequence shown here is derived from an EMBL/GenBank/DDBJ whole genome shotgun (WGS) entry which is preliminary data.</text>
</comment>
<sequence length="63" mass="6815">MHIIVALLLITIVASLGSALVFIYRDQGQGKTRAVKALSLRVGLSFVLFVLLIASQRFGWVSG</sequence>
<dbReference type="InterPro" id="IPR021313">
    <property type="entry name" value="DUF2909"/>
</dbReference>
<dbReference type="AlphaFoldDB" id="A0A369XNY4"/>
<dbReference type="EMBL" id="QPGA01000019">
    <property type="protein sequence ID" value="RDE50502.1"/>
    <property type="molecule type" value="Genomic_DNA"/>
</dbReference>
<protein>
    <submittedName>
        <fullName evidence="2">Twin transmembrane helix small protein</fullName>
    </submittedName>
</protein>
<organism evidence="2 3">
    <name type="scientific">Candidatus Accumulibacter meliphilus</name>
    <dbReference type="NCBI Taxonomy" id="2211374"/>
    <lineage>
        <taxon>Bacteria</taxon>
        <taxon>Pseudomonadati</taxon>
        <taxon>Pseudomonadota</taxon>
        <taxon>Betaproteobacteria</taxon>
        <taxon>Candidatus Accumulibacter</taxon>
    </lineage>
</organism>
<feature type="transmembrane region" description="Helical" evidence="1">
    <location>
        <begin position="35"/>
        <end position="54"/>
    </location>
</feature>
<keyword evidence="1 2" id="KW-0812">Transmembrane</keyword>
<accession>A0A369XNY4</accession>
<reference evidence="2 3" key="1">
    <citation type="submission" date="2018-05" db="EMBL/GenBank/DDBJ databases">
        <title>Integrated omic analyses show evidence that a Ca. Accumulibacter phosphatis strain performs denitrification under micro-aerobic conditions.</title>
        <authorList>
            <person name="Camejo P.Y."/>
            <person name="Katherine M.D."/>
            <person name="Daniel N.R."/>
        </authorList>
    </citation>
    <scope>NUCLEOTIDE SEQUENCE [LARGE SCALE GENOMIC DNA]</scope>
    <source>
        <strain evidence="2">UW-LDO-IC</strain>
    </source>
</reference>
<evidence type="ECO:0000256" key="1">
    <source>
        <dbReference type="SAM" id="Phobius"/>
    </source>
</evidence>
<dbReference type="NCBIfam" id="NF033233">
    <property type="entry name" value="twin_helix"/>
    <property type="match status" value="1"/>
</dbReference>
<dbReference type="Pfam" id="PF11137">
    <property type="entry name" value="DUF2909"/>
    <property type="match status" value="1"/>
</dbReference>
<proteinExistence type="predicted"/>
<evidence type="ECO:0000313" key="2">
    <source>
        <dbReference type="EMBL" id="RDE50502.1"/>
    </source>
</evidence>
<name>A0A369XNY4_9PROT</name>